<organism evidence="1 2">
    <name type="scientific">Acetonema longum DSM 6540</name>
    <dbReference type="NCBI Taxonomy" id="1009370"/>
    <lineage>
        <taxon>Bacteria</taxon>
        <taxon>Bacillati</taxon>
        <taxon>Bacillota</taxon>
        <taxon>Negativicutes</taxon>
        <taxon>Acetonemataceae</taxon>
        <taxon>Acetonema</taxon>
    </lineage>
</organism>
<dbReference type="STRING" id="1009370.ALO_09389"/>
<dbReference type="AlphaFoldDB" id="F7NIH5"/>
<name>F7NIH5_9FIRM</name>
<dbReference type="EMBL" id="AFGF01000076">
    <property type="protein sequence ID" value="EGO64121.1"/>
    <property type="molecule type" value="Genomic_DNA"/>
</dbReference>
<evidence type="ECO:0000313" key="1">
    <source>
        <dbReference type="EMBL" id="EGO64121.1"/>
    </source>
</evidence>
<reference evidence="1 2" key="1">
    <citation type="journal article" date="2011" name="EMBO J.">
        <title>Structural diversity of bacterial flagellar motors.</title>
        <authorList>
            <person name="Chen S."/>
            <person name="Beeby M."/>
            <person name="Murphy G.E."/>
            <person name="Leadbetter J.R."/>
            <person name="Hendrixson D.R."/>
            <person name="Briegel A."/>
            <person name="Li Z."/>
            <person name="Shi J."/>
            <person name="Tocheva E.I."/>
            <person name="Muller A."/>
            <person name="Dobro M.J."/>
            <person name="Jensen G.J."/>
        </authorList>
    </citation>
    <scope>NUCLEOTIDE SEQUENCE [LARGE SCALE GENOMIC DNA]</scope>
    <source>
        <strain evidence="1 2">DSM 6540</strain>
    </source>
</reference>
<accession>F7NIH5</accession>
<proteinExistence type="predicted"/>
<comment type="caution">
    <text evidence="1">The sequence shown here is derived from an EMBL/GenBank/DDBJ whole genome shotgun (WGS) entry which is preliminary data.</text>
</comment>
<protein>
    <submittedName>
        <fullName evidence="1">Uncharacterized protein</fullName>
    </submittedName>
</protein>
<sequence>MTLLGIDMTVIHISLDLFVEKSKKWSDTLIAAG</sequence>
<evidence type="ECO:0000313" key="2">
    <source>
        <dbReference type="Proteomes" id="UP000003240"/>
    </source>
</evidence>
<gene>
    <name evidence="1" type="ORF">ALO_09389</name>
</gene>
<dbReference type="Proteomes" id="UP000003240">
    <property type="component" value="Unassembled WGS sequence"/>
</dbReference>
<keyword evidence="2" id="KW-1185">Reference proteome</keyword>